<dbReference type="AlphaFoldDB" id="A0A2K1J0G6"/>
<sequence>MAGISRDIRGTVENLVRLTSDSNSTDPLKLNVLQCQLVAKKAADSSYTLNDLEAYQRRHEKSSDGRIAGTGFRAAKELLRVLKDAEILIRECCSEKWKKVVFKRGKLQETFAKIAYEIEWHSLVLYSVLVAQSDIYDKRTCDGKLRSIDHARLILAARQDLDSLRALLQGPHVCDEICKPDFCSECLKDKVLQQWDTEEKELEDRSSLSQIMSSIFSWVQPQFDSKRQQNGKVGVAEVKEIKWLGQMYAMKTFNKDATHEAHFREEVSDMAALDHPNVVRIICCWEDKNYVSILMEPLRKSLHNLLLNYKDGTHAPSAPTPFTILNSVDIMLQIAEGVRYVHSKNFTHLDIMSLNVLVQFADPITSTDVKDSDTVTISSRSTSFTVKLADFGLKRIINEKGRRTSNSVKTAWTAPEAYKLRKGEDSAWFHPRKADVYSFAITCSEILTGDHPFAHFNADYNFDAVKDGDRPRLPGETPRRLAALIHRCWHRNPQLRPDFTAICTELRFIKGLALRGDIKSLHQTDVGNEANFHMETGVKVQGPWGGNGGGQFFDGIVTSIKQITMKYSTDPSPCIFYMEMEYNMNGTSFFIGHGDANHGSNSSTIKIDEPSEYITKVEGSYGSTPMWCGGKQVESLTSLTIHTNVKAHGPFGGKCTSKFKSEYGRVVGFHGRSGLGLDSIGCFTVPIEV</sequence>
<dbReference type="InterPro" id="IPR000719">
    <property type="entry name" value="Prot_kinase_dom"/>
</dbReference>
<dbReference type="SUPFAM" id="SSF56112">
    <property type="entry name" value="Protein kinase-like (PK-like)"/>
    <property type="match status" value="1"/>
</dbReference>
<gene>
    <name evidence="4" type="primary">LOC112295198</name>
    <name evidence="3" type="ORF">PHYPA_022917</name>
</gene>
<dbReference type="SMART" id="SM00915">
    <property type="entry name" value="Jacalin"/>
    <property type="match status" value="1"/>
</dbReference>
<reference evidence="3 5" key="2">
    <citation type="journal article" date="2018" name="Plant J.">
        <title>The Physcomitrella patens chromosome-scale assembly reveals moss genome structure and evolution.</title>
        <authorList>
            <person name="Lang D."/>
            <person name="Ullrich K.K."/>
            <person name="Murat F."/>
            <person name="Fuchs J."/>
            <person name="Jenkins J."/>
            <person name="Haas F.B."/>
            <person name="Piednoel M."/>
            <person name="Gundlach H."/>
            <person name="Van Bel M."/>
            <person name="Meyberg R."/>
            <person name="Vives C."/>
            <person name="Morata J."/>
            <person name="Symeonidi A."/>
            <person name="Hiss M."/>
            <person name="Muchero W."/>
            <person name="Kamisugi Y."/>
            <person name="Saleh O."/>
            <person name="Blanc G."/>
            <person name="Decker E.L."/>
            <person name="van Gessel N."/>
            <person name="Grimwood J."/>
            <person name="Hayes R.D."/>
            <person name="Graham S.W."/>
            <person name="Gunter L.E."/>
            <person name="McDaniel S.F."/>
            <person name="Hoernstein S.N.W."/>
            <person name="Larsson A."/>
            <person name="Li F.W."/>
            <person name="Perroud P.F."/>
            <person name="Phillips J."/>
            <person name="Ranjan P."/>
            <person name="Rokshar D.S."/>
            <person name="Rothfels C.J."/>
            <person name="Schneider L."/>
            <person name="Shu S."/>
            <person name="Stevenson D.W."/>
            <person name="Thummler F."/>
            <person name="Tillich M."/>
            <person name="Villarreal Aguilar J.C."/>
            <person name="Widiez T."/>
            <person name="Wong G.K."/>
            <person name="Wymore A."/>
            <person name="Zhang Y."/>
            <person name="Zimmer A.D."/>
            <person name="Quatrano R.S."/>
            <person name="Mayer K.F.X."/>
            <person name="Goodstein D."/>
            <person name="Casacuberta J.M."/>
            <person name="Vandepoele K."/>
            <person name="Reski R."/>
            <person name="Cuming A.C."/>
            <person name="Tuskan G.A."/>
            <person name="Maumus F."/>
            <person name="Salse J."/>
            <person name="Schmutz J."/>
            <person name="Rensing S.A."/>
        </authorList>
    </citation>
    <scope>NUCLEOTIDE SEQUENCE [LARGE SCALE GENOMIC DNA]</scope>
    <source>
        <strain evidence="4 5">cv. Gransden 2004</strain>
    </source>
</reference>
<dbReference type="OrthoDB" id="4062651at2759"/>
<evidence type="ECO:0000259" key="1">
    <source>
        <dbReference type="PROSITE" id="PS50011"/>
    </source>
</evidence>
<accession>A0A2K1J0G6</accession>
<dbReference type="InterPro" id="IPR036404">
    <property type="entry name" value="Jacalin-like_lectin_dom_sf"/>
</dbReference>
<dbReference type="CDD" id="cd09612">
    <property type="entry name" value="Jacalin"/>
    <property type="match status" value="1"/>
</dbReference>
<dbReference type="Gene3D" id="3.30.200.20">
    <property type="entry name" value="Phosphorylase Kinase, domain 1"/>
    <property type="match status" value="1"/>
</dbReference>
<dbReference type="InterPro" id="IPR051681">
    <property type="entry name" value="Ser/Thr_Kinases-Pseudokinases"/>
</dbReference>
<dbReference type="PaxDb" id="3218-PP1S19_140V6.1"/>
<dbReference type="EnsemblPlants" id="Pp3c18_9180V3.4">
    <property type="protein sequence ID" value="Pp3c18_9180V3.4"/>
    <property type="gene ID" value="Pp3c18_9180"/>
</dbReference>
<dbReference type="EMBL" id="ABEU02000018">
    <property type="protein sequence ID" value="PNR35018.1"/>
    <property type="molecule type" value="Genomic_DNA"/>
</dbReference>
<dbReference type="InterPro" id="IPR001229">
    <property type="entry name" value="Jacalin-like_lectin_dom"/>
</dbReference>
<dbReference type="FunCoup" id="A0A2K1J0G6">
    <property type="interactions" value="220"/>
</dbReference>
<dbReference type="PANTHER" id="PTHR44329:SF260">
    <property type="entry name" value="PROTEIN KINASE DOMAIN-CONTAINING PROTEIN"/>
    <property type="match status" value="1"/>
</dbReference>
<dbReference type="Pfam" id="PF01419">
    <property type="entry name" value="Jacalin"/>
    <property type="match status" value="1"/>
</dbReference>
<dbReference type="Proteomes" id="UP000006727">
    <property type="component" value="Chromosome 18"/>
</dbReference>
<dbReference type="InterPro" id="IPR011009">
    <property type="entry name" value="Kinase-like_dom_sf"/>
</dbReference>
<dbReference type="GO" id="GO:0030246">
    <property type="term" value="F:carbohydrate binding"/>
    <property type="evidence" value="ECO:0007669"/>
    <property type="project" value="InterPro"/>
</dbReference>
<dbReference type="Gramene" id="Pp3c18_9180V3.4">
    <property type="protein sequence ID" value="Pp3c18_9180V3.4"/>
    <property type="gene ID" value="Pp3c18_9180"/>
</dbReference>
<dbReference type="PROSITE" id="PS50011">
    <property type="entry name" value="PROTEIN_KINASE_DOM"/>
    <property type="match status" value="1"/>
</dbReference>
<dbReference type="Pfam" id="PF07714">
    <property type="entry name" value="PK_Tyr_Ser-Thr"/>
    <property type="match status" value="1"/>
</dbReference>
<dbReference type="GO" id="GO:0007165">
    <property type="term" value="P:signal transduction"/>
    <property type="evidence" value="ECO:0000318"/>
    <property type="project" value="GO_Central"/>
</dbReference>
<evidence type="ECO:0000313" key="5">
    <source>
        <dbReference type="Proteomes" id="UP000006727"/>
    </source>
</evidence>
<dbReference type="KEGG" id="ppp:112295198"/>
<dbReference type="PROSITE" id="PS51752">
    <property type="entry name" value="JACALIN_LECTIN"/>
    <property type="match status" value="1"/>
</dbReference>
<dbReference type="GO" id="GO:0004674">
    <property type="term" value="F:protein serine/threonine kinase activity"/>
    <property type="evidence" value="ECO:0000318"/>
    <property type="project" value="GO_Central"/>
</dbReference>
<evidence type="ECO:0000313" key="3">
    <source>
        <dbReference type="EMBL" id="PNR35018.1"/>
    </source>
</evidence>
<dbReference type="EnsemblPlants" id="Pp3c18_9180V3.1">
    <property type="protein sequence ID" value="Pp3c18_9180V3.1"/>
    <property type="gene ID" value="Pp3c18_9180"/>
</dbReference>
<evidence type="ECO:0000259" key="2">
    <source>
        <dbReference type="PROSITE" id="PS51752"/>
    </source>
</evidence>
<protein>
    <recommendedName>
        <fullName evidence="6">Protein kinase domain-containing protein</fullName>
    </recommendedName>
</protein>
<feature type="domain" description="Jacalin-type lectin" evidence="2">
    <location>
        <begin position="538"/>
        <end position="686"/>
    </location>
</feature>
<dbReference type="SUPFAM" id="SSF51101">
    <property type="entry name" value="Mannose-binding lectins"/>
    <property type="match status" value="1"/>
</dbReference>
<evidence type="ECO:0000313" key="4">
    <source>
        <dbReference type="EnsemblPlants" id="Pp3c18_9180V3.1"/>
    </source>
</evidence>
<dbReference type="InterPro" id="IPR001245">
    <property type="entry name" value="Ser-Thr/Tyr_kinase_cat_dom"/>
</dbReference>
<dbReference type="Gene3D" id="1.10.510.10">
    <property type="entry name" value="Transferase(Phosphotransferase) domain 1"/>
    <property type="match status" value="1"/>
</dbReference>
<organism evidence="3">
    <name type="scientific">Physcomitrium patens</name>
    <name type="common">Spreading-leaved earth moss</name>
    <name type="synonym">Physcomitrella patens</name>
    <dbReference type="NCBI Taxonomy" id="3218"/>
    <lineage>
        <taxon>Eukaryota</taxon>
        <taxon>Viridiplantae</taxon>
        <taxon>Streptophyta</taxon>
        <taxon>Embryophyta</taxon>
        <taxon>Bryophyta</taxon>
        <taxon>Bryophytina</taxon>
        <taxon>Bryopsida</taxon>
        <taxon>Funariidae</taxon>
        <taxon>Funariales</taxon>
        <taxon>Funariaceae</taxon>
        <taxon>Physcomitrium</taxon>
    </lineage>
</organism>
<keyword evidence="5" id="KW-1185">Reference proteome</keyword>
<reference evidence="3 5" key="1">
    <citation type="journal article" date="2008" name="Science">
        <title>The Physcomitrella genome reveals evolutionary insights into the conquest of land by plants.</title>
        <authorList>
            <person name="Rensing S."/>
            <person name="Lang D."/>
            <person name="Zimmer A."/>
            <person name="Terry A."/>
            <person name="Salamov A."/>
            <person name="Shapiro H."/>
            <person name="Nishiyama T."/>
            <person name="Perroud P.-F."/>
            <person name="Lindquist E."/>
            <person name="Kamisugi Y."/>
            <person name="Tanahashi T."/>
            <person name="Sakakibara K."/>
            <person name="Fujita T."/>
            <person name="Oishi K."/>
            <person name="Shin-I T."/>
            <person name="Kuroki Y."/>
            <person name="Toyoda A."/>
            <person name="Suzuki Y."/>
            <person name="Hashimoto A."/>
            <person name="Yamaguchi K."/>
            <person name="Sugano A."/>
            <person name="Kohara Y."/>
            <person name="Fujiyama A."/>
            <person name="Anterola A."/>
            <person name="Aoki S."/>
            <person name="Ashton N."/>
            <person name="Barbazuk W.B."/>
            <person name="Barker E."/>
            <person name="Bennetzen J."/>
            <person name="Bezanilla M."/>
            <person name="Blankenship R."/>
            <person name="Cho S.H."/>
            <person name="Dutcher S."/>
            <person name="Estelle M."/>
            <person name="Fawcett J.A."/>
            <person name="Gundlach H."/>
            <person name="Hanada K."/>
            <person name="Heyl A."/>
            <person name="Hicks K.A."/>
            <person name="Hugh J."/>
            <person name="Lohr M."/>
            <person name="Mayer K."/>
            <person name="Melkozernov A."/>
            <person name="Murata T."/>
            <person name="Nelson D."/>
            <person name="Pils B."/>
            <person name="Prigge M."/>
            <person name="Reiss B."/>
            <person name="Renner T."/>
            <person name="Rombauts S."/>
            <person name="Rushton P."/>
            <person name="Sanderfoot A."/>
            <person name="Schween G."/>
            <person name="Shiu S.-H."/>
            <person name="Stueber K."/>
            <person name="Theodoulou F.L."/>
            <person name="Tu H."/>
            <person name="Van de Peer Y."/>
            <person name="Verrier P.J."/>
            <person name="Waters E."/>
            <person name="Wood A."/>
            <person name="Yang L."/>
            <person name="Cove D."/>
            <person name="Cuming A."/>
            <person name="Hasebe M."/>
            <person name="Lucas S."/>
            <person name="Mishler D.B."/>
            <person name="Reski R."/>
            <person name="Grigoriev I."/>
            <person name="Quatrano R.S."/>
            <person name="Boore J.L."/>
        </authorList>
    </citation>
    <scope>NUCLEOTIDE SEQUENCE [LARGE SCALE GENOMIC DNA]</scope>
    <source>
        <strain evidence="4 5">cv. Gransden 2004</strain>
    </source>
</reference>
<name>A0A2K1J0G6_PHYPA</name>
<dbReference type="RefSeq" id="XP_024402246.1">
    <property type="nucleotide sequence ID" value="XM_024546478.2"/>
</dbReference>
<dbReference type="PANTHER" id="PTHR44329">
    <property type="entry name" value="SERINE/THREONINE-PROTEIN KINASE TNNI3K-RELATED"/>
    <property type="match status" value="1"/>
</dbReference>
<proteinExistence type="predicted"/>
<evidence type="ECO:0008006" key="6">
    <source>
        <dbReference type="Google" id="ProtNLM"/>
    </source>
</evidence>
<dbReference type="GeneID" id="112295198"/>
<dbReference type="GO" id="GO:0005524">
    <property type="term" value="F:ATP binding"/>
    <property type="evidence" value="ECO:0007669"/>
    <property type="project" value="InterPro"/>
</dbReference>
<dbReference type="Gene3D" id="2.100.10.30">
    <property type="entry name" value="Jacalin-like lectin domain"/>
    <property type="match status" value="1"/>
</dbReference>
<dbReference type="Gramene" id="Pp3c18_9180V3.1">
    <property type="protein sequence ID" value="Pp3c18_9180V3.1"/>
    <property type="gene ID" value="Pp3c18_9180"/>
</dbReference>
<dbReference type="InterPro" id="IPR033734">
    <property type="entry name" value="Jacalin-like_lectin_dom_plant"/>
</dbReference>
<feature type="domain" description="Protein kinase" evidence="1">
    <location>
        <begin position="224"/>
        <end position="509"/>
    </location>
</feature>
<reference evidence="4" key="3">
    <citation type="submission" date="2020-12" db="UniProtKB">
        <authorList>
            <consortium name="EnsemblPlants"/>
        </authorList>
    </citation>
    <scope>IDENTIFICATION</scope>
</reference>